<proteinExistence type="predicted"/>
<keyword evidence="2" id="KW-1185">Reference proteome</keyword>
<dbReference type="RefSeq" id="WP_346758443.1">
    <property type="nucleotide sequence ID" value="NZ_JAUJEB010000002.1"/>
</dbReference>
<name>A0ABT8L5V1_9BACT</name>
<sequence length="251" mass="28730">MIKLIIKIFLTIIALVLILAAAVFFQEVDPKQVKPGFTPHQFADTLANHTYDLDSLKAIIGDNKGLPEGFEIAAAIAYSAYPQLKDVNIDMILQPEGAPMESTFNIWTLFIPGKKHRQYRILLNDAEKTFFDPILLRSLPFDAQVGILAHELGHVVYYHQLNLFEIGKWGLNYLESDEFRATHERSTDLMPVYHGLGSQIYQYAYFVRKDSSCLEFFKGAQGFMDKYYMTDIELLEAMNNQRGSHLFQNAH</sequence>
<evidence type="ECO:0000313" key="1">
    <source>
        <dbReference type="EMBL" id="MDN5213103.1"/>
    </source>
</evidence>
<evidence type="ECO:0008006" key="3">
    <source>
        <dbReference type="Google" id="ProtNLM"/>
    </source>
</evidence>
<reference evidence="1" key="1">
    <citation type="submission" date="2023-06" db="EMBL/GenBank/DDBJ databases">
        <title>Genomic of Agaribacillus aureum.</title>
        <authorList>
            <person name="Wang G."/>
        </authorList>
    </citation>
    <scope>NUCLEOTIDE SEQUENCE</scope>
    <source>
        <strain evidence="1">BMA12</strain>
    </source>
</reference>
<protein>
    <recommendedName>
        <fullName evidence="3">Peptidase M48 domain-containing protein</fullName>
    </recommendedName>
</protein>
<dbReference type="EMBL" id="JAUJEB010000002">
    <property type="protein sequence ID" value="MDN5213103.1"/>
    <property type="molecule type" value="Genomic_DNA"/>
</dbReference>
<organism evidence="1 2">
    <name type="scientific">Agaribacillus aureus</name>
    <dbReference type="NCBI Taxonomy" id="3051825"/>
    <lineage>
        <taxon>Bacteria</taxon>
        <taxon>Pseudomonadati</taxon>
        <taxon>Bacteroidota</taxon>
        <taxon>Cytophagia</taxon>
        <taxon>Cytophagales</taxon>
        <taxon>Splendidivirgaceae</taxon>
        <taxon>Agaribacillus</taxon>
    </lineage>
</organism>
<evidence type="ECO:0000313" key="2">
    <source>
        <dbReference type="Proteomes" id="UP001172083"/>
    </source>
</evidence>
<comment type="caution">
    <text evidence="1">The sequence shown here is derived from an EMBL/GenBank/DDBJ whole genome shotgun (WGS) entry which is preliminary data.</text>
</comment>
<dbReference type="Proteomes" id="UP001172083">
    <property type="component" value="Unassembled WGS sequence"/>
</dbReference>
<accession>A0ABT8L5V1</accession>
<gene>
    <name evidence="1" type="ORF">QQ020_13635</name>
</gene>